<gene>
    <name evidence="1" type="ORF">O181_081609</name>
</gene>
<dbReference type="Proteomes" id="UP000765509">
    <property type="component" value="Unassembled WGS sequence"/>
</dbReference>
<sequence>MEVIFKKEKKQAGEHRADTARKALQEGCMRLRNEQYKFATSQDFPKRYTRILKPIQAHSDEEFMEDKNVYISNNLPFQSESANQFMRKLDSIIQKPYSEEGQHDWHSHRIHIQNAPTTSFPKALKGFPIDFYEFHWLNGKLPSQQGILADVGTIAFLTDASKSLDFTDEDEKMGDKRFTNKNWDEATKKYNLDFLVLPNDK</sequence>
<proteinExistence type="predicted"/>
<reference evidence="1" key="1">
    <citation type="submission" date="2021-03" db="EMBL/GenBank/DDBJ databases">
        <title>Draft genome sequence of rust myrtle Austropuccinia psidii MF-1, a brazilian biotype.</title>
        <authorList>
            <person name="Quecine M.C."/>
            <person name="Pachon D.M.R."/>
            <person name="Bonatelli M.L."/>
            <person name="Correr F.H."/>
            <person name="Franceschini L.M."/>
            <person name="Leite T.F."/>
            <person name="Margarido G.R.A."/>
            <person name="Almeida C.A."/>
            <person name="Ferrarezi J.A."/>
            <person name="Labate C.A."/>
        </authorList>
    </citation>
    <scope>NUCLEOTIDE SEQUENCE</scope>
    <source>
        <strain evidence="1">MF-1</strain>
    </source>
</reference>
<comment type="caution">
    <text evidence="1">The sequence shown here is derived from an EMBL/GenBank/DDBJ whole genome shotgun (WGS) entry which is preliminary data.</text>
</comment>
<dbReference type="AlphaFoldDB" id="A0A9Q3FN57"/>
<organism evidence="1 2">
    <name type="scientific">Austropuccinia psidii MF-1</name>
    <dbReference type="NCBI Taxonomy" id="1389203"/>
    <lineage>
        <taxon>Eukaryota</taxon>
        <taxon>Fungi</taxon>
        <taxon>Dikarya</taxon>
        <taxon>Basidiomycota</taxon>
        <taxon>Pucciniomycotina</taxon>
        <taxon>Pucciniomycetes</taxon>
        <taxon>Pucciniales</taxon>
        <taxon>Sphaerophragmiaceae</taxon>
        <taxon>Austropuccinia</taxon>
    </lineage>
</organism>
<dbReference type="EMBL" id="AVOT02046577">
    <property type="protein sequence ID" value="MBW0541894.1"/>
    <property type="molecule type" value="Genomic_DNA"/>
</dbReference>
<evidence type="ECO:0000313" key="1">
    <source>
        <dbReference type="EMBL" id="MBW0541894.1"/>
    </source>
</evidence>
<evidence type="ECO:0000313" key="2">
    <source>
        <dbReference type="Proteomes" id="UP000765509"/>
    </source>
</evidence>
<keyword evidence="2" id="KW-1185">Reference proteome</keyword>
<accession>A0A9Q3FN57</accession>
<protein>
    <submittedName>
        <fullName evidence="1">Uncharacterized protein</fullName>
    </submittedName>
</protein>
<name>A0A9Q3FN57_9BASI</name>